<evidence type="ECO:0000313" key="10">
    <source>
        <dbReference type="Proteomes" id="UP000256379"/>
    </source>
</evidence>
<dbReference type="InterPro" id="IPR025166">
    <property type="entry name" value="Integrase_DNA_bind_dom"/>
</dbReference>
<evidence type="ECO:0000256" key="5">
    <source>
        <dbReference type="PROSITE-ProRule" id="PRU01248"/>
    </source>
</evidence>
<organism evidence="9 10">
    <name type="scientific">Helicobacter didelphidarum</name>
    <dbReference type="NCBI Taxonomy" id="2040648"/>
    <lineage>
        <taxon>Bacteria</taxon>
        <taxon>Pseudomonadati</taxon>
        <taxon>Campylobacterota</taxon>
        <taxon>Epsilonproteobacteria</taxon>
        <taxon>Campylobacterales</taxon>
        <taxon>Helicobacteraceae</taxon>
        <taxon>Helicobacter</taxon>
    </lineage>
</organism>
<evidence type="ECO:0000256" key="1">
    <source>
        <dbReference type="ARBA" id="ARBA00008857"/>
    </source>
</evidence>
<dbReference type="GO" id="GO:0006310">
    <property type="term" value="P:DNA recombination"/>
    <property type="evidence" value="ECO:0007669"/>
    <property type="project" value="UniProtKB-KW"/>
</dbReference>
<keyword evidence="2" id="KW-0229">DNA integration</keyword>
<dbReference type="InterPro" id="IPR050808">
    <property type="entry name" value="Phage_Integrase"/>
</dbReference>
<dbReference type="AlphaFoldDB" id="A0A3D8ICF8"/>
<dbReference type="PROSITE" id="PS51898">
    <property type="entry name" value="TYR_RECOMBINASE"/>
    <property type="match status" value="1"/>
</dbReference>
<evidence type="ECO:0000256" key="6">
    <source>
        <dbReference type="SAM" id="MobiDB-lite"/>
    </source>
</evidence>
<dbReference type="EMBL" id="NXLQ01000028">
    <property type="protein sequence ID" value="RDU62832.1"/>
    <property type="molecule type" value="Genomic_DNA"/>
</dbReference>
<keyword evidence="4" id="KW-0233">DNA recombination</keyword>
<gene>
    <name evidence="9" type="ORF">CQA53_08985</name>
</gene>
<evidence type="ECO:0000256" key="3">
    <source>
        <dbReference type="ARBA" id="ARBA00023125"/>
    </source>
</evidence>
<dbReference type="InterPro" id="IPR044068">
    <property type="entry name" value="CB"/>
</dbReference>
<dbReference type="InterPro" id="IPR038488">
    <property type="entry name" value="Integrase_DNA-bd_sf"/>
</dbReference>
<evidence type="ECO:0000259" key="7">
    <source>
        <dbReference type="PROSITE" id="PS51898"/>
    </source>
</evidence>
<evidence type="ECO:0000256" key="2">
    <source>
        <dbReference type="ARBA" id="ARBA00022908"/>
    </source>
</evidence>
<feature type="region of interest" description="Disordered" evidence="6">
    <location>
        <begin position="419"/>
        <end position="443"/>
    </location>
</feature>
<keyword evidence="10" id="KW-1185">Reference proteome</keyword>
<keyword evidence="3 5" id="KW-0238">DNA-binding</keyword>
<dbReference type="Pfam" id="PF13356">
    <property type="entry name" value="Arm-DNA-bind_3"/>
    <property type="match status" value="1"/>
</dbReference>
<protein>
    <recommendedName>
        <fullName evidence="11">Core-binding (CB) domain-containing protein</fullName>
    </recommendedName>
</protein>
<dbReference type="SUPFAM" id="SSF56349">
    <property type="entry name" value="DNA breaking-rejoining enzymes"/>
    <property type="match status" value="2"/>
</dbReference>
<dbReference type="InterPro" id="IPR011010">
    <property type="entry name" value="DNA_brk_join_enz"/>
</dbReference>
<dbReference type="PROSITE" id="PS51900">
    <property type="entry name" value="CB"/>
    <property type="match status" value="1"/>
</dbReference>
<feature type="compositionally biased region" description="Polar residues" evidence="6">
    <location>
        <begin position="425"/>
        <end position="436"/>
    </location>
</feature>
<dbReference type="Pfam" id="PF22022">
    <property type="entry name" value="Phage_int_M"/>
    <property type="match status" value="1"/>
</dbReference>
<sequence length="613" mass="73325">MLFCIVEYKTIHKTIHKYFIQKGYKMGFKSLHELKEFLKEFETEIRNKAFVTKSDKFANENVNTKSKEKLLSDDTISNLYFHIRTKKDSFTKSFLYRYSLRKKLYSITLGKYPLYSLQEARAKANEYNTILQSHTFRESHKDLKSYLENMTITELGFSDVATQWFNIKNIRQVTYNANKYLLKTLFKRFTNMPLDKITRQDIKDFLQEYQNKGKLAHSKRLFNVLQSIYEYALSNDYVATSPFHRMQYKLLFKMPTTTHHKSFNENELKEFLEFLQSNNPFVTTNTSILHNKTIYYYMLKFLVYVPLRIKNIVLLEWSEIDFQEKMLRIPAKKMKNHKKFKLPLSTQALHILEVMQEYKKSNYVFDRDLIPIKIITIQLHKAFLYYMNEFKKGNTFANYICNQKLERINIKKDSKELQDKDNTKTLESASNTQELENTSKDEGKALGSDKKLTIRQIATMFEVNIYALKTYIARHKQQYFNNTYKLNLKYHYAKYDTQEVFITIIDTAFTRKERLNKYLSFRFTPHCMRSTFSTILYEKTPLHAIDFIVIEMCLSHGIGNQIIASYNHSERMQERKELMQFWANYVDSLIEVRQLKKLRNGSFEINPSDTLQF</sequence>
<dbReference type="Gene3D" id="1.10.443.10">
    <property type="entry name" value="Intergrase catalytic core"/>
    <property type="match status" value="1"/>
</dbReference>
<dbReference type="PANTHER" id="PTHR30629:SF6">
    <property type="entry name" value="PROPHAGE INTEGRASE INTA-RELATED"/>
    <property type="match status" value="1"/>
</dbReference>
<evidence type="ECO:0000313" key="9">
    <source>
        <dbReference type="EMBL" id="RDU62832.1"/>
    </source>
</evidence>
<dbReference type="OrthoDB" id="9775880at2"/>
<dbReference type="InterPro" id="IPR053876">
    <property type="entry name" value="Phage_int_M"/>
</dbReference>
<feature type="domain" description="Core-binding (CB)" evidence="8">
    <location>
        <begin position="155"/>
        <end position="233"/>
    </location>
</feature>
<dbReference type="InterPro" id="IPR010998">
    <property type="entry name" value="Integrase_recombinase_N"/>
</dbReference>
<reference evidence="9 10" key="1">
    <citation type="submission" date="2018-04" db="EMBL/GenBank/DDBJ databases">
        <title>Novel Campyloabacter and Helicobacter Species and Strains.</title>
        <authorList>
            <person name="Mannion A.J."/>
            <person name="Shen Z."/>
            <person name="Fox J.G."/>
        </authorList>
    </citation>
    <scope>NUCLEOTIDE SEQUENCE [LARGE SCALE GENOMIC DNA]</scope>
    <source>
        <strain evidence="9 10">MIT 17-337</strain>
    </source>
</reference>
<dbReference type="Gene3D" id="1.10.150.130">
    <property type="match status" value="1"/>
</dbReference>
<evidence type="ECO:0008006" key="11">
    <source>
        <dbReference type="Google" id="ProtNLM"/>
    </source>
</evidence>
<dbReference type="GO" id="GO:0015074">
    <property type="term" value="P:DNA integration"/>
    <property type="evidence" value="ECO:0007669"/>
    <property type="project" value="UniProtKB-KW"/>
</dbReference>
<proteinExistence type="inferred from homology"/>
<dbReference type="PANTHER" id="PTHR30629">
    <property type="entry name" value="PROPHAGE INTEGRASE"/>
    <property type="match status" value="1"/>
</dbReference>
<name>A0A3D8ICF8_9HELI</name>
<comment type="similarity">
    <text evidence="1">Belongs to the 'phage' integrase family.</text>
</comment>
<evidence type="ECO:0000256" key="4">
    <source>
        <dbReference type="ARBA" id="ARBA00023172"/>
    </source>
</evidence>
<dbReference type="InterPro" id="IPR002104">
    <property type="entry name" value="Integrase_catalytic"/>
</dbReference>
<comment type="caution">
    <text evidence="9">The sequence shown here is derived from an EMBL/GenBank/DDBJ whole genome shotgun (WGS) entry which is preliminary data.</text>
</comment>
<dbReference type="InterPro" id="IPR013762">
    <property type="entry name" value="Integrase-like_cat_sf"/>
</dbReference>
<dbReference type="Gene3D" id="3.30.160.390">
    <property type="entry name" value="Integrase, DNA-binding domain"/>
    <property type="match status" value="1"/>
</dbReference>
<accession>A0A3D8ICF8</accession>
<dbReference type="Proteomes" id="UP000256379">
    <property type="component" value="Unassembled WGS sequence"/>
</dbReference>
<feature type="domain" description="Tyr recombinase" evidence="7">
    <location>
        <begin position="258"/>
        <end position="580"/>
    </location>
</feature>
<dbReference type="GO" id="GO:0003677">
    <property type="term" value="F:DNA binding"/>
    <property type="evidence" value="ECO:0007669"/>
    <property type="project" value="UniProtKB-UniRule"/>
</dbReference>
<dbReference type="Pfam" id="PF00589">
    <property type="entry name" value="Phage_integrase"/>
    <property type="match status" value="1"/>
</dbReference>
<evidence type="ECO:0000259" key="8">
    <source>
        <dbReference type="PROSITE" id="PS51900"/>
    </source>
</evidence>